<comment type="caution">
    <text evidence="2">The sequence shown here is derived from an EMBL/GenBank/DDBJ whole genome shotgun (WGS) entry which is preliminary data.</text>
</comment>
<feature type="domain" description="C2" evidence="1">
    <location>
        <begin position="3"/>
        <end position="62"/>
    </location>
</feature>
<dbReference type="CDD" id="cd00030">
    <property type="entry name" value="C2"/>
    <property type="match status" value="1"/>
</dbReference>
<dbReference type="Proteomes" id="UP000663873">
    <property type="component" value="Unassembled WGS sequence"/>
</dbReference>
<dbReference type="InterPro" id="IPR035892">
    <property type="entry name" value="C2_domain_sf"/>
</dbReference>
<accession>A0A821HLU4</accession>
<evidence type="ECO:0000313" key="2">
    <source>
        <dbReference type="EMBL" id="CAF4684840.1"/>
    </source>
</evidence>
<reference evidence="2" key="1">
    <citation type="submission" date="2021-02" db="EMBL/GenBank/DDBJ databases">
        <authorList>
            <person name="Nowell W R."/>
        </authorList>
    </citation>
    <scope>NUCLEOTIDE SEQUENCE</scope>
</reference>
<dbReference type="Gene3D" id="2.60.40.150">
    <property type="entry name" value="C2 domain"/>
    <property type="match status" value="1"/>
</dbReference>
<dbReference type="EMBL" id="CAJOBP010033116">
    <property type="protein sequence ID" value="CAF4684840.1"/>
    <property type="molecule type" value="Genomic_DNA"/>
</dbReference>
<dbReference type="AlphaFoldDB" id="A0A821HLU4"/>
<evidence type="ECO:0000313" key="3">
    <source>
        <dbReference type="Proteomes" id="UP000663873"/>
    </source>
</evidence>
<organism evidence="2 3">
    <name type="scientific">Rotaria socialis</name>
    <dbReference type="NCBI Taxonomy" id="392032"/>
    <lineage>
        <taxon>Eukaryota</taxon>
        <taxon>Metazoa</taxon>
        <taxon>Spiralia</taxon>
        <taxon>Gnathifera</taxon>
        <taxon>Rotifera</taxon>
        <taxon>Eurotatoria</taxon>
        <taxon>Bdelloidea</taxon>
        <taxon>Philodinida</taxon>
        <taxon>Philodinidae</taxon>
        <taxon>Rotaria</taxon>
    </lineage>
</organism>
<gene>
    <name evidence="2" type="ORF">UJA718_LOCUS35442</name>
</gene>
<dbReference type="Pfam" id="PF00168">
    <property type="entry name" value="C2"/>
    <property type="match status" value="1"/>
</dbReference>
<name>A0A821HLU4_9BILA</name>
<keyword evidence="3" id="KW-1185">Reference proteome</keyword>
<evidence type="ECO:0000259" key="1">
    <source>
        <dbReference type="Pfam" id="PF00168"/>
    </source>
</evidence>
<proteinExistence type="predicted"/>
<dbReference type="SUPFAM" id="SSF49562">
    <property type="entry name" value="C2 domain (Calcium/lipid-binding domain, CaLB)"/>
    <property type="match status" value="1"/>
</dbReference>
<sequence>MNNHQRQTTPVLCDTAKLQWNILFRFLICNINNDVIKCSIYNRSKYTNDRLLGSIEIPIRFLVKRGVRYEDASSIYSLKTNHSMEISSLNCKTRTFYLENSSKNSQICIKYIVYLSE</sequence>
<protein>
    <recommendedName>
        <fullName evidence="1">C2 domain-containing protein</fullName>
    </recommendedName>
</protein>
<dbReference type="InterPro" id="IPR000008">
    <property type="entry name" value="C2_dom"/>
</dbReference>